<proteinExistence type="inferred from homology"/>
<dbReference type="GO" id="GO:0008047">
    <property type="term" value="F:enzyme activator activity"/>
    <property type="evidence" value="ECO:0007669"/>
    <property type="project" value="TreeGrafter"/>
</dbReference>
<name>A0A840I3Z7_9PROT</name>
<dbReference type="InterPro" id="IPR021886">
    <property type="entry name" value="MgsA_C"/>
</dbReference>
<dbReference type="GO" id="GO:0000731">
    <property type="term" value="P:DNA synthesis involved in DNA repair"/>
    <property type="evidence" value="ECO:0007669"/>
    <property type="project" value="TreeGrafter"/>
</dbReference>
<reference evidence="8 9" key="1">
    <citation type="submission" date="2020-08" db="EMBL/GenBank/DDBJ databases">
        <title>Genomic Encyclopedia of Type Strains, Phase IV (KMG-IV): sequencing the most valuable type-strain genomes for metagenomic binning, comparative biology and taxonomic classification.</title>
        <authorList>
            <person name="Goeker M."/>
        </authorList>
    </citation>
    <scope>NUCLEOTIDE SEQUENCE [LARGE SCALE GENOMIC DNA]</scope>
    <source>
        <strain evidence="8 9">DSM 102850</strain>
    </source>
</reference>
<dbReference type="PANTHER" id="PTHR13779:SF7">
    <property type="entry name" value="ATPASE WRNIP1"/>
    <property type="match status" value="1"/>
</dbReference>
<dbReference type="InterPro" id="IPR003959">
    <property type="entry name" value="ATPase_AAA_core"/>
</dbReference>
<keyword evidence="9" id="KW-1185">Reference proteome</keyword>
<dbReference type="GO" id="GO:0016887">
    <property type="term" value="F:ATP hydrolysis activity"/>
    <property type="evidence" value="ECO:0007669"/>
    <property type="project" value="InterPro"/>
</dbReference>
<keyword evidence="6" id="KW-0067">ATP-binding</keyword>
<dbReference type="FunFam" id="3.40.50.300:FF:000137">
    <property type="entry name" value="Replication-associated recombination protein A"/>
    <property type="match status" value="1"/>
</dbReference>
<dbReference type="GO" id="GO:0006261">
    <property type="term" value="P:DNA-templated DNA replication"/>
    <property type="evidence" value="ECO:0007669"/>
    <property type="project" value="TreeGrafter"/>
</dbReference>
<evidence type="ECO:0000256" key="2">
    <source>
        <dbReference type="ARBA" id="ARBA00008959"/>
    </source>
</evidence>
<dbReference type="Gene3D" id="3.40.50.300">
    <property type="entry name" value="P-loop containing nucleotide triphosphate hydrolases"/>
    <property type="match status" value="1"/>
</dbReference>
<dbReference type="InterPro" id="IPR051314">
    <property type="entry name" value="AAA_ATPase_RarA/MGS1/WRNIP1"/>
</dbReference>
<dbReference type="InterPro" id="IPR003593">
    <property type="entry name" value="AAA+_ATPase"/>
</dbReference>
<dbReference type="AlphaFoldDB" id="A0A840I3Z7"/>
<dbReference type="InterPro" id="IPR027417">
    <property type="entry name" value="P-loop_NTPase"/>
</dbReference>
<dbReference type="InterPro" id="IPR008921">
    <property type="entry name" value="DNA_pol3_clamp-load_cplx_C"/>
</dbReference>
<evidence type="ECO:0000256" key="3">
    <source>
        <dbReference type="ARBA" id="ARBA00020776"/>
    </source>
</evidence>
<dbReference type="InterPro" id="IPR032423">
    <property type="entry name" value="AAA_assoc_2"/>
</dbReference>
<sequence length="430" mass="46349">MSDLFGSAGLETGAPRPLADRLRPQALSEVVGQDHLLGEGGTLRRMLDAGSLQSLILWGPPGTGKTTIARLLAAETKLRFVQLSAILSGVADLRKAFAEAEAARAAGQGTLLFVDEVHRFDKRQQDAFLPHVEAGTVTLVGATTENPSFALNPAVLSRCQVLRLKRLDDDALATILSRAEGDASLPLTKEGRASLLGMADGDGRFLLSLVESLRALPKGTPPLGPEDLAAFVQRRAPSFDNEAHYDLASVLQKSIRGSDTDAALYWCARMLEGGEDPRFVLRRLTVIASEDIGNADPRALPLVIAARAAYEALGDPEGHHAIGQAVAFLASAPKSNRAYRALKLAKAAARETGTLPPPRHALNAPTKLMKSEGYGQGYEYDHDTPDGHAGLNYFPEGMARQRFYEPSDRGAEARIAEQMRAYEARRRSRE</sequence>
<comment type="caution">
    <text evidence="8">The sequence shown here is derived from an EMBL/GenBank/DDBJ whole genome shotgun (WGS) entry which is preliminary data.</text>
</comment>
<dbReference type="Gene3D" id="1.10.3710.10">
    <property type="entry name" value="DNA polymerase III clamp loader subunits, C-terminal domain"/>
    <property type="match status" value="1"/>
</dbReference>
<dbReference type="GO" id="GO:0005524">
    <property type="term" value="F:ATP binding"/>
    <property type="evidence" value="ECO:0007669"/>
    <property type="project" value="UniProtKB-KW"/>
</dbReference>
<feature type="domain" description="AAA+ ATPase" evidence="7">
    <location>
        <begin position="51"/>
        <end position="168"/>
    </location>
</feature>
<dbReference type="Pfam" id="PF00004">
    <property type="entry name" value="AAA"/>
    <property type="match status" value="1"/>
</dbReference>
<dbReference type="Pfam" id="PF12002">
    <property type="entry name" value="MgsA_C"/>
    <property type="match status" value="1"/>
</dbReference>
<dbReference type="FunFam" id="1.20.272.10:FF:000001">
    <property type="entry name" value="Putative AAA family ATPase"/>
    <property type="match status" value="1"/>
</dbReference>
<accession>A0A840I3Z7</accession>
<dbReference type="Gene3D" id="1.20.272.10">
    <property type="match status" value="1"/>
</dbReference>
<evidence type="ECO:0000313" key="9">
    <source>
        <dbReference type="Proteomes" id="UP000563524"/>
    </source>
</evidence>
<evidence type="ECO:0000256" key="1">
    <source>
        <dbReference type="ARBA" id="ARBA00002393"/>
    </source>
</evidence>
<protein>
    <recommendedName>
        <fullName evidence="3">Replication-associated recombination protein A</fullName>
    </recommendedName>
</protein>
<dbReference type="CDD" id="cd00009">
    <property type="entry name" value="AAA"/>
    <property type="match status" value="1"/>
</dbReference>
<dbReference type="SUPFAM" id="SSF48019">
    <property type="entry name" value="post-AAA+ oligomerization domain-like"/>
    <property type="match status" value="1"/>
</dbReference>
<dbReference type="CDD" id="cd18139">
    <property type="entry name" value="HLD_clamp_RarA"/>
    <property type="match status" value="1"/>
</dbReference>
<dbReference type="PROSITE" id="PS50096">
    <property type="entry name" value="IQ"/>
    <property type="match status" value="1"/>
</dbReference>
<evidence type="ECO:0000256" key="5">
    <source>
        <dbReference type="ARBA" id="ARBA00022741"/>
    </source>
</evidence>
<keyword evidence="4" id="KW-0235">DNA replication</keyword>
<dbReference type="EMBL" id="JACHOB010000002">
    <property type="protein sequence ID" value="MBB4658888.1"/>
    <property type="molecule type" value="Genomic_DNA"/>
</dbReference>
<evidence type="ECO:0000256" key="6">
    <source>
        <dbReference type="ARBA" id="ARBA00022840"/>
    </source>
</evidence>
<evidence type="ECO:0000256" key="4">
    <source>
        <dbReference type="ARBA" id="ARBA00022705"/>
    </source>
</evidence>
<dbReference type="GO" id="GO:0017116">
    <property type="term" value="F:single-stranded DNA helicase activity"/>
    <property type="evidence" value="ECO:0007669"/>
    <property type="project" value="TreeGrafter"/>
</dbReference>
<comment type="function">
    <text evidence="1">DNA-dependent ATPase that plays important roles in cellular responses to stalled DNA replication processes.</text>
</comment>
<gene>
    <name evidence="8" type="ORF">GGQ59_001402</name>
</gene>
<evidence type="ECO:0000259" key="7">
    <source>
        <dbReference type="SMART" id="SM00382"/>
    </source>
</evidence>
<dbReference type="Pfam" id="PF16193">
    <property type="entry name" value="AAA_assoc_2"/>
    <property type="match status" value="1"/>
</dbReference>
<dbReference type="RefSeq" id="WP_183817059.1">
    <property type="nucleotide sequence ID" value="NZ_JACHOB010000002.1"/>
</dbReference>
<evidence type="ECO:0000313" key="8">
    <source>
        <dbReference type="EMBL" id="MBB4658888.1"/>
    </source>
</evidence>
<dbReference type="SMART" id="SM00382">
    <property type="entry name" value="AAA"/>
    <property type="match status" value="1"/>
</dbReference>
<dbReference type="PANTHER" id="PTHR13779">
    <property type="entry name" value="WERNER HELICASE-INTERACTING PROTEIN 1 FAMILY MEMBER"/>
    <property type="match status" value="1"/>
</dbReference>
<dbReference type="GO" id="GO:0003677">
    <property type="term" value="F:DNA binding"/>
    <property type="evidence" value="ECO:0007669"/>
    <property type="project" value="InterPro"/>
</dbReference>
<dbReference type="Proteomes" id="UP000563524">
    <property type="component" value="Unassembled WGS sequence"/>
</dbReference>
<organism evidence="8 9">
    <name type="scientific">Parvularcula dongshanensis</name>
    <dbReference type="NCBI Taxonomy" id="1173995"/>
    <lineage>
        <taxon>Bacteria</taxon>
        <taxon>Pseudomonadati</taxon>
        <taxon>Pseudomonadota</taxon>
        <taxon>Alphaproteobacteria</taxon>
        <taxon>Parvularculales</taxon>
        <taxon>Parvularculaceae</taxon>
        <taxon>Parvularcula</taxon>
    </lineage>
</organism>
<keyword evidence="5" id="KW-0547">Nucleotide-binding</keyword>
<dbReference type="SUPFAM" id="SSF52540">
    <property type="entry name" value="P-loop containing nucleoside triphosphate hydrolases"/>
    <property type="match status" value="1"/>
</dbReference>
<comment type="similarity">
    <text evidence="2">Belongs to the AAA ATPase family. RarA/MGS1/WRNIP1 subfamily.</text>
</comment>